<accession>A0A9N9HCE5</accession>
<dbReference type="EMBL" id="CAJVPL010008367">
    <property type="protein sequence ID" value="CAG8674007.1"/>
    <property type="molecule type" value="Genomic_DNA"/>
</dbReference>
<sequence>MTTQVQPSHEWLSQETFSLLLKEYLLARNEKRRAKALLTLDDIKKCIDILEKGQKAENYTPKFGYWFVVTESIKNCTCSVLRNGTPLKTRGSFFLLNRRRVFLDHQGSANS</sequence>
<organism evidence="1 2">
    <name type="scientific">Ambispora gerdemannii</name>
    <dbReference type="NCBI Taxonomy" id="144530"/>
    <lineage>
        <taxon>Eukaryota</taxon>
        <taxon>Fungi</taxon>
        <taxon>Fungi incertae sedis</taxon>
        <taxon>Mucoromycota</taxon>
        <taxon>Glomeromycotina</taxon>
        <taxon>Glomeromycetes</taxon>
        <taxon>Archaeosporales</taxon>
        <taxon>Ambisporaceae</taxon>
        <taxon>Ambispora</taxon>
    </lineage>
</organism>
<name>A0A9N9HCE5_9GLOM</name>
<evidence type="ECO:0000313" key="2">
    <source>
        <dbReference type="Proteomes" id="UP000789831"/>
    </source>
</evidence>
<comment type="caution">
    <text evidence="1">The sequence shown here is derived from an EMBL/GenBank/DDBJ whole genome shotgun (WGS) entry which is preliminary data.</text>
</comment>
<gene>
    <name evidence="1" type="ORF">AGERDE_LOCUS12384</name>
</gene>
<dbReference type="AlphaFoldDB" id="A0A9N9HCE5"/>
<proteinExistence type="predicted"/>
<dbReference type="Proteomes" id="UP000789831">
    <property type="component" value="Unassembled WGS sequence"/>
</dbReference>
<reference evidence="1" key="1">
    <citation type="submission" date="2021-06" db="EMBL/GenBank/DDBJ databases">
        <authorList>
            <person name="Kallberg Y."/>
            <person name="Tangrot J."/>
            <person name="Rosling A."/>
        </authorList>
    </citation>
    <scope>NUCLEOTIDE SEQUENCE</scope>
    <source>
        <strain evidence="1">MT106</strain>
    </source>
</reference>
<keyword evidence="2" id="KW-1185">Reference proteome</keyword>
<protein>
    <submittedName>
        <fullName evidence="1">10027_t:CDS:1</fullName>
    </submittedName>
</protein>
<evidence type="ECO:0000313" key="1">
    <source>
        <dbReference type="EMBL" id="CAG8674007.1"/>
    </source>
</evidence>